<evidence type="ECO:0000259" key="11">
    <source>
        <dbReference type="SMART" id="SM00849"/>
    </source>
</evidence>
<dbReference type="FunFam" id="3.40.50.10890:FF:000002">
    <property type="entry name" value="Integrator complex subunit 11"/>
    <property type="match status" value="1"/>
</dbReference>
<dbReference type="Pfam" id="PF16661">
    <property type="entry name" value="Lactamase_B_6"/>
    <property type="match status" value="1"/>
</dbReference>
<dbReference type="GO" id="GO:0016180">
    <property type="term" value="P:snRNA processing"/>
    <property type="evidence" value="ECO:0007669"/>
    <property type="project" value="TreeGrafter"/>
</dbReference>
<keyword evidence="8" id="KW-0862">Zinc</keyword>
<evidence type="ECO:0000313" key="13">
    <source>
        <dbReference type="EMBL" id="GFE55834.1"/>
    </source>
</evidence>
<evidence type="ECO:0000259" key="12">
    <source>
        <dbReference type="SMART" id="SM01027"/>
    </source>
</evidence>
<dbReference type="Proteomes" id="UP001057455">
    <property type="component" value="Unassembled WGS sequence"/>
</dbReference>
<dbReference type="EMBL" id="BLIY01000024">
    <property type="protein sequence ID" value="GFE55834.1"/>
    <property type="molecule type" value="Genomic_DNA"/>
</dbReference>
<evidence type="ECO:0000256" key="6">
    <source>
        <dbReference type="ARBA" id="ARBA00022723"/>
    </source>
</evidence>
<dbReference type="GO" id="GO:0005634">
    <property type="term" value="C:nucleus"/>
    <property type="evidence" value="ECO:0007669"/>
    <property type="project" value="UniProtKB-SubCell"/>
</dbReference>
<evidence type="ECO:0000256" key="4">
    <source>
        <dbReference type="ARBA" id="ARBA00007093"/>
    </source>
</evidence>
<dbReference type="InterPro" id="IPR036866">
    <property type="entry name" value="RibonucZ/Hydroxyglut_hydro"/>
</dbReference>
<proteinExistence type="inferred from homology"/>
<dbReference type="InterPro" id="IPR001279">
    <property type="entry name" value="Metallo-B-lactamas"/>
</dbReference>
<reference evidence="13" key="1">
    <citation type="submission" date="2019-12" db="EMBL/GenBank/DDBJ databases">
        <title>Genome sequence of Babesia ovis.</title>
        <authorList>
            <person name="Yamagishi J."/>
            <person name="Sevinc F."/>
            <person name="Xuan X."/>
        </authorList>
    </citation>
    <scope>NUCLEOTIDE SEQUENCE</scope>
    <source>
        <strain evidence="13">Selcuk</strain>
    </source>
</reference>
<feature type="region of interest" description="Disordered" evidence="10">
    <location>
        <begin position="610"/>
        <end position="630"/>
    </location>
</feature>
<dbReference type="SMART" id="SM00849">
    <property type="entry name" value="Lactamase_B"/>
    <property type="match status" value="1"/>
</dbReference>
<keyword evidence="6" id="KW-0479">Metal-binding</keyword>
<evidence type="ECO:0000256" key="3">
    <source>
        <dbReference type="ARBA" id="ARBA00004496"/>
    </source>
</evidence>
<dbReference type="PANTHER" id="PTHR11203">
    <property type="entry name" value="CLEAVAGE AND POLYADENYLATION SPECIFICITY FACTOR FAMILY MEMBER"/>
    <property type="match status" value="1"/>
</dbReference>
<evidence type="ECO:0000256" key="9">
    <source>
        <dbReference type="ARBA" id="ARBA00023242"/>
    </source>
</evidence>
<dbReference type="InterPro" id="IPR050698">
    <property type="entry name" value="MBL"/>
</dbReference>
<evidence type="ECO:0000256" key="8">
    <source>
        <dbReference type="ARBA" id="ARBA00022833"/>
    </source>
</evidence>
<dbReference type="PANTHER" id="PTHR11203:SF37">
    <property type="entry name" value="INTEGRATOR COMPLEX SUBUNIT 11"/>
    <property type="match status" value="1"/>
</dbReference>
<evidence type="ECO:0000313" key="14">
    <source>
        <dbReference type="Proteomes" id="UP001057455"/>
    </source>
</evidence>
<dbReference type="AlphaFoldDB" id="A0A9W5TCM8"/>
<name>A0A9W5TCM8_BABOV</name>
<dbReference type="Pfam" id="PF10996">
    <property type="entry name" value="Beta-Casp"/>
    <property type="match status" value="1"/>
</dbReference>
<accession>A0A9W5TCM8</accession>
<organism evidence="13 14">
    <name type="scientific">Babesia ovis</name>
    <dbReference type="NCBI Taxonomy" id="5869"/>
    <lineage>
        <taxon>Eukaryota</taxon>
        <taxon>Sar</taxon>
        <taxon>Alveolata</taxon>
        <taxon>Apicomplexa</taxon>
        <taxon>Aconoidasida</taxon>
        <taxon>Piroplasmida</taxon>
        <taxon>Babesiidae</taxon>
        <taxon>Babesia</taxon>
    </lineage>
</organism>
<dbReference type="Gene3D" id="3.40.50.10890">
    <property type="match status" value="1"/>
</dbReference>
<dbReference type="Pfam" id="PF07521">
    <property type="entry name" value="RMMBL"/>
    <property type="match status" value="1"/>
</dbReference>
<comment type="cofactor">
    <cofactor evidence="1">
        <name>Zn(2+)</name>
        <dbReference type="ChEBI" id="CHEBI:29105"/>
    </cofactor>
</comment>
<dbReference type="GO" id="GO:0046872">
    <property type="term" value="F:metal ion binding"/>
    <property type="evidence" value="ECO:0007669"/>
    <property type="project" value="UniProtKB-KW"/>
</dbReference>
<dbReference type="GO" id="GO:0004521">
    <property type="term" value="F:RNA endonuclease activity"/>
    <property type="evidence" value="ECO:0007669"/>
    <property type="project" value="TreeGrafter"/>
</dbReference>
<feature type="domain" description="Metallo-beta-lactamase" evidence="11">
    <location>
        <begin position="16"/>
        <end position="329"/>
    </location>
</feature>
<evidence type="ECO:0000256" key="2">
    <source>
        <dbReference type="ARBA" id="ARBA00004123"/>
    </source>
</evidence>
<keyword evidence="5" id="KW-0963">Cytoplasm</keyword>
<dbReference type="InterPro" id="IPR022712">
    <property type="entry name" value="Beta_Casp"/>
</dbReference>
<dbReference type="GO" id="GO:0005737">
    <property type="term" value="C:cytoplasm"/>
    <property type="evidence" value="ECO:0007669"/>
    <property type="project" value="UniProtKB-SubCell"/>
</dbReference>
<dbReference type="SUPFAM" id="SSF56281">
    <property type="entry name" value="Metallo-hydrolase/oxidoreductase"/>
    <property type="match status" value="1"/>
</dbReference>
<dbReference type="InterPro" id="IPR011108">
    <property type="entry name" value="RMMBL"/>
</dbReference>
<comment type="caution">
    <text evidence="13">The sequence shown here is derived from an EMBL/GenBank/DDBJ whole genome shotgun (WGS) entry which is preliminary data.</text>
</comment>
<feature type="domain" description="Beta-Casp" evidence="12">
    <location>
        <begin position="341"/>
        <end position="458"/>
    </location>
</feature>
<protein>
    <submittedName>
        <fullName evidence="13">Cleavage and polyadenylation specificity factor, putative</fullName>
    </submittedName>
</protein>
<sequence>MASVEITMLGAGQDVGRSCVVVTFPSRRILFDCGAHCGFVDHRRYPDLQLLGDPKRYESLYNDQINTMIDVEMDDNADPMSSDMGQTDVHSGGNHTAGFRDRNVRIASCMKNALKETLNNVTSYIDCAIISHFHLDHVGALPFLTEHLGYKGPIFMTYPTRGLAPIMLRDSAQVVASKFRNVVDHEGSMRGANMLLNRGKKRKPLTVDQLNKMDPWGYTADCVAESLARAQVMQLKSTHKLGNITITPYYAGHVLGAAMFHVECDGISVLYTGDFNTTPDKHLGPAHVPPLCPDVLICESTYASVVRQPRRSTEMELCTIVHDCLIAGGKVLIPVFAVGRAQELAIILDTYWTRLQLQFPIYFGGGLSERATNYYKLHSTWTDSRNIPNLSDNPFSLKNMLPFDNNFLNEDRPMVLFATPGMVHSGLSLKACKLWAPNPKNLIVIPGYAVKGTVGNKLISGEKLIQTNTGPIEVKCKVRYLSFSAHADSAGILRLIKQVQPKNLVLVHGEYEGMKKFAKHVAMEVGIPVSHPANGQTIVIQKSEADKTVPLFHYPELLVEAAGLALRVNGTQDTLDFGIKKLEDPPYHISAIALEKHDCTSTIQLDIAQGGTGRAGHSRVKGERKARGDPTAVEETVKQEVMEPSNDNDVQYYLYSRSHLASMIREGITHMPMVPELPVHRIKHRQRFSCSKRRFMETTDFVAQLMQSENSYFVEELPIHAETLASGGIQPVSLRSWVSGNLASAACGVVGSLLTESCPKRSNLGLSV</sequence>
<dbReference type="Gene3D" id="3.60.15.10">
    <property type="entry name" value="Ribonuclease Z/Hydroxyacylglutathione hydrolase-like"/>
    <property type="match status" value="2"/>
</dbReference>
<dbReference type="GO" id="GO:0016787">
    <property type="term" value="F:hydrolase activity"/>
    <property type="evidence" value="ECO:0007669"/>
    <property type="project" value="UniProtKB-KW"/>
</dbReference>
<evidence type="ECO:0000256" key="1">
    <source>
        <dbReference type="ARBA" id="ARBA00001947"/>
    </source>
</evidence>
<keyword evidence="7" id="KW-0378">Hydrolase</keyword>
<dbReference type="OrthoDB" id="10249535at2759"/>
<comment type="similarity">
    <text evidence="4">Belongs to the metallo-beta-lactamase superfamily. RNA-metabolizing metallo-beta-lactamase-like family. INTS11 subfamily.</text>
</comment>
<comment type="subcellular location">
    <subcellularLocation>
        <location evidence="3">Cytoplasm</location>
    </subcellularLocation>
    <subcellularLocation>
        <location evidence="2">Nucleus</location>
    </subcellularLocation>
</comment>
<keyword evidence="9" id="KW-0539">Nucleus</keyword>
<gene>
    <name evidence="13" type="ORF">BaOVIS_032380</name>
</gene>
<evidence type="ECO:0000256" key="7">
    <source>
        <dbReference type="ARBA" id="ARBA00022801"/>
    </source>
</evidence>
<evidence type="ECO:0000256" key="10">
    <source>
        <dbReference type="SAM" id="MobiDB-lite"/>
    </source>
</evidence>
<dbReference type="SMART" id="SM01027">
    <property type="entry name" value="Beta-Casp"/>
    <property type="match status" value="1"/>
</dbReference>
<keyword evidence="14" id="KW-1185">Reference proteome</keyword>
<evidence type="ECO:0000256" key="5">
    <source>
        <dbReference type="ARBA" id="ARBA00022490"/>
    </source>
</evidence>